<dbReference type="Proteomes" id="UP000252023">
    <property type="component" value="Chromosome"/>
</dbReference>
<name>A0A344PIH3_9RHOB</name>
<evidence type="ECO:0000256" key="3">
    <source>
        <dbReference type="ARBA" id="ARBA00022801"/>
    </source>
</evidence>
<keyword evidence="3" id="KW-0378">Hydrolase</keyword>
<keyword evidence="7" id="KW-1185">Reference proteome</keyword>
<protein>
    <recommendedName>
        <fullName evidence="5">CMP/dCMP-type deaminase domain-containing protein</fullName>
    </recommendedName>
</protein>
<keyword evidence="2" id="KW-0479">Metal-binding</keyword>
<dbReference type="KEGG" id="pars:DRW48_05310"/>
<sequence>MLTQLKGAELVIGLVGRMGVETKDVVEILTQCLSSLNYLTSHIKLTDLVKEERLNFDIVENPIEKRYQTYIAACNDVQEKSENDAIFAAYAISRIRQIRREFTGDENSPAPRRAYIVDQIKRKEEAEALQAVYGQQFILVSCHIPLDQRLSILSRRIADDHAEAPRQASWNKTAQDLINQDDDEASARHGQRVSKVFPLADVIIDPSQPKLSREIVNRFFFGLFGNFKISPTRSEFFQNIAYQTSLASIDTARQVGAVVAVEGTMIASGYNEAPKAFGGTYWPEDGIDARDVALGKDINTVRKRQMVLEIVSLLKPYMKDEHQSDTQFPSKMLDEKDAPLKDSQIMDSLEYGRAVHAEMSALTSAARNGSTLKDGELFCTTFPCHNCSKHIVAAGIRRVTYLEPYAKSFTSDLYPDSIDIDQSSPSPEKVEFRQFTGITHVRFSRIFSKSRMKDDKGNILPWAAASASPNLGKVDQDHPDREIIFQRRTFDNLTPEGKEFLGAVPVPDEALVDL</sequence>
<dbReference type="InterPro" id="IPR016193">
    <property type="entry name" value="Cytidine_deaminase-like"/>
</dbReference>
<evidence type="ECO:0000256" key="4">
    <source>
        <dbReference type="ARBA" id="ARBA00022833"/>
    </source>
</evidence>
<comment type="similarity">
    <text evidence="1">Belongs to the cytidine and deoxycytidylate deaminase family.</text>
</comment>
<dbReference type="PANTHER" id="PTHR11086">
    <property type="entry name" value="DEOXYCYTIDYLATE DEAMINASE-RELATED"/>
    <property type="match status" value="1"/>
</dbReference>
<dbReference type="InterPro" id="IPR015517">
    <property type="entry name" value="dCMP_deaminase-rel"/>
</dbReference>
<dbReference type="Gene3D" id="3.40.140.10">
    <property type="entry name" value="Cytidine Deaminase, domain 2"/>
    <property type="match status" value="1"/>
</dbReference>
<dbReference type="PROSITE" id="PS51747">
    <property type="entry name" value="CYT_DCMP_DEAMINASES_2"/>
    <property type="match status" value="1"/>
</dbReference>
<dbReference type="EMBL" id="CP030918">
    <property type="protein sequence ID" value="AXC49178.1"/>
    <property type="molecule type" value="Genomic_DNA"/>
</dbReference>
<proteinExistence type="inferred from homology"/>
<reference evidence="7" key="1">
    <citation type="submission" date="2018-07" db="EMBL/GenBank/DDBJ databases">
        <title>Genome sequencing of Paracoccus sp. SC2-6.</title>
        <authorList>
            <person name="Heo J."/>
            <person name="Kim S.-J."/>
            <person name="Kwon S.-W."/>
        </authorList>
    </citation>
    <scope>NUCLEOTIDE SEQUENCE [LARGE SCALE GENOMIC DNA]</scope>
    <source>
        <strain evidence="7">SC2-6</strain>
    </source>
</reference>
<dbReference type="InterPro" id="IPR002125">
    <property type="entry name" value="CMP_dCMP_dom"/>
</dbReference>
<accession>A0A344PIH3</accession>
<dbReference type="GO" id="GO:0008270">
    <property type="term" value="F:zinc ion binding"/>
    <property type="evidence" value="ECO:0007669"/>
    <property type="project" value="InterPro"/>
</dbReference>
<dbReference type="GO" id="GO:0004132">
    <property type="term" value="F:dCMP deaminase activity"/>
    <property type="evidence" value="ECO:0007669"/>
    <property type="project" value="TreeGrafter"/>
</dbReference>
<dbReference type="OrthoDB" id="9788517at2"/>
<dbReference type="NCBIfam" id="NF041025">
    <property type="entry name" value="antiphage_deaminase"/>
    <property type="match status" value="1"/>
</dbReference>
<evidence type="ECO:0000256" key="2">
    <source>
        <dbReference type="ARBA" id="ARBA00022723"/>
    </source>
</evidence>
<evidence type="ECO:0000313" key="6">
    <source>
        <dbReference type="EMBL" id="AXC49178.1"/>
    </source>
</evidence>
<dbReference type="InterPro" id="IPR016192">
    <property type="entry name" value="APOBEC/CMP_deaminase_Zn-bd"/>
</dbReference>
<dbReference type="PANTHER" id="PTHR11086:SF18">
    <property type="entry name" value="DEOXYCYTIDYLATE DEAMINASE"/>
    <property type="match status" value="1"/>
</dbReference>
<dbReference type="Pfam" id="PF00383">
    <property type="entry name" value="dCMP_cyt_deam_1"/>
    <property type="match status" value="1"/>
</dbReference>
<keyword evidence="4" id="KW-0862">Zinc</keyword>
<gene>
    <name evidence="6" type="ORF">DRW48_05310</name>
</gene>
<evidence type="ECO:0000259" key="5">
    <source>
        <dbReference type="PROSITE" id="PS51747"/>
    </source>
</evidence>
<dbReference type="Gene3D" id="3.40.50.300">
    <property type="entry name" value="P-loop containing nucleotide triphosphate hydrolases"/>
    <property type="match status" value="1"/>
</dbReference>
<dbReference type="InterPro" id="IPR027417">
    <property type="entry name" value="P-loop_NTPase"/>
</dbReference>
<dbReference type="AlphaFoldDB" id="A0A344PIH3"/>
<dbReference type="SUPFAM" id="SSF53927">
    <property type="entry name" value="Cytidine deaminase-like"/>
    <property type="match status" value="1"/>
</dbReference>
<evidence type="ECO:0000313" key="7">
    <source>
        <dbReference type="Proteomes" id="UP000252023"/>
    </source>
</evidence>
<dbReference type="PROSITE" id="PS00903">
    <property type="entry name" value="CYT_DCMP_DEAMINASES_1"/>
    <property type="match status" value="1"/>
</dbReference>
<evidence type="ECO:0000256" key="1">
    <source>
        <dbReference type="ARBA" id="ARBA00006576"/>
    </source>
</evidence>
<dbReference type="GO" id="GO:0005737">
    <property type="term" value="C:cytoplasm"/>
    <property type="evidence" value="ECO:0007669"/>
    <property type="project" value="TreeGrafter"/>
</dbReference>
<organism evidence="6 7">
    <name type="scientific">Paracoccus suum</name>
    <dbReference type="NCBI Taxonomy" id="2259340"/>
    <lineage>
        <taxon>Bacteria</taxon>
        <taxon>Pseudomonadati</taxon>
        <taxon>Pseudomonadota</taxon>
        <taxon>Alphaproteobacteria</taxon>
        <taxon>Rhodobacterales</taxon>
        <taxon>Paracoccaceae</taxon>
        <taxon>Paracoccus</taxon>
    </lineage>
</organism>
<feature type="domain" description="CMP/dCMP-type deaminase" evidence="5">
    <location>
        <begin position="232"/>
        <end position="421"/>
    </location>
</feature>